<reference evidence="2 3" key="1">
    <citation type="submission" date="2024-07" db="EMBL/GenBank/DDBJ databases">
        <title>Chromosome-level genome assembly of the water stick insect Ranatra chinensis (Heteroptera: Nepidae).</title>
        <authorList>
            <person name="Liu X."/>
        </authorList>
    </citation>
    <scope>NUCLEOTIDE SEQUENCE [LARGE SCALE GENOMIC DNA]</scope>
    <source>
        <strain evidence="2">Cailab_2021Rc</strain>
        <tissue evidence="2">Muscle</tissue>
    </source>
</reference>
<dbReference type="EMBL" id="JBFDAA010000022">
    <property type="protein sequence ID" value="KAL1110370.1"/>
    <property type="molecule type" value="Genomic_DNA"/>
</dbReference>
<evidence type="ECO:0000256" key="1">
    <source>
        <dbReference type="SAM" id="MobiDB-lite"/>
    </source>
</evidence>
<accession>A0ABD0XV57</accession>
<dbReference type="Proteomes" id="UP001558652">
    <property type="component" value="Unassembled WGS sequence"/>
</dbReference>
<comment type="caution">
    <text evidence="2">The sequence shown here is derived from an EMBL/GenBank/DDBJ whole genome shotgun (WGS) entry which is preliminary data.</text>
</comment>
<feature type="compositionally biased region" description="Polar residues" evidence="1">
    <location>
        <begin position="1"/>
        <end position="25"/>
    </location>
</feature>
<evidence type="ECO:0000313" key="2">
    <source>
        <dbReference type="EMBL" id="KAL1110370.1"/>
    </source>
</evidence>
<evidence type="ECO:0000313" key="3">
    <source>
        <dbReference type="Proteomes" id="UP001558652"/>
    </source>
</evidence>
<feature type="region of interest" description="Disordered" evidence="1">
    <location>
        <begin position="1"/>
        <end position="28"/>
    </location>
</feature>
<sequence length="126" mass="13833">MSSPLNYGTPSSLASIRTPHSLSKNTPHRRRAVISDKHLWQVNVNSDQVDSPVVGSSDTDGVGQNLVIWGTDVVVANCKKKFKEFITKFVGQSINDACSSGDEEQQLIYLKALNQASLFLDPILFL</sequence>
<protein>
    <submittedName>
        <fullName evidence="2">Uncharacterized protein</fullName>
    </submittedName>
</protein>
<organism evidence="2 3">
    <name type="scientific">Ranatra chinensis</name>
    <dbReference type="NCBI Taxonomy" id="642074"/>
    <lineage>
        <taxon>Eukaryota</taxon>
        <taxon>Metazoa</taxon>
        <taxon>Ecdysozoa</taxon>
        <taxon>Arthropoda</taxon>
        <taxon>Hexapoda</taxon>
        <taxon>Insecta</taxon>
        <taxon>Pterygota</taxon>
        <taxon>Neoptera</taxon>
        <taxon>Paraneoptera</taxon>
        <taxon>Hemiptera</taxon>
        <taxon>Heteroptera</taxon>
        <taxon>Panheteroptera</taxon>
        <taxon>Nepomorpha</taxon>
        <taxon>Nepidae</taxon>
        <taxon>Ranatrinae</taxon>
        <taxon>Ranatra</taxon>
    </lineage>
</organism>
<dbReference type="AlphaFoldDB" id="A0ABD0XV57"/>
<keyword evidence="3" id="KW-1185">Reference proteome</keyword>
<gene>
    <name evidence="2" type="ORF">AAG570_007901</name>
</gene>
<name>A0ABD0XV57_9HEMI</name>
<proteinExistence type="predicted"/>